<name>A0ACB6RD28_9PLEO</name>
<accession>A0ACB6RD28</accession>
<comment type="caution">
    <text evidence="1">The sequence shown here is derived from an EMBL/GenBank/DDBJ whole genome shotgun (WGS) entry which is preliminary data.</text>
</comment>
<reference evidence="1" key="1">
    <citation type="journal article" date="2020" name="Stud. Mycol.">
        <title>101 Dothideomycetes genomes: a test case for predicting lifestyles and emergence of pathogens.</title>
        <authorList>
            <person name="Haridas S."/>
            <person name="Albert R."/>
            <person name="Binder M."/>
            <person name="Bloem J."/>
            <person name="Labutti K."/>
            <person name="Salamov A."/>
            <person name="Andreopoulos B."/>
            <person name="Baker S."/>
            <person name="Barry K."/>
            <person name="Bills G."/>
            <person name="Bluhm B."/>
            <person name="Cannon C."/>
            <person name="Castanera R."/>
            <person name="Culley D."/>
            <person name="Daum C."/>
            <person name="Ezra D."/>
            <person name="Gonzalez J."/>
            <person name="Henrissat B."/>
            <person name="Kuo A."/>
            <person name="Liang C."/>
            <person name="Lipzen A."/>
            <person name="Lutzoni F."/>
            <person name="Magnuson J."/>
            <person name="Mondo S."/>
            <person name="Nolan M."/>
            <person name="Ohm R."/>
            <person name="Pangilinan J."/>
            <person name="Park H.-J."/>
            <person name="Ramirez L."/>
            <person name="Alfaro M."/>
            <person name="Sun H."/>
            <person name="Tritt A."/>
            <person name="Yoshinaga Y."/>
            <person name="Zwiers L.-H."/>
            <person name="Turgeon B."/>
            <person name="Goodwin S."/>
            <person name="Spatafora J."/>
            <person name="Crous P."/>
            <person name="Grigoriev I."/>
        </authorList>
    </citation>
    <scope>NUCLEOTIDE SEQUENCE</scope>
    <source>
        <strain evidence="1">ATCC 200398</strain>
    </source>
</reference>
<evidence type="ECO:0000313" key="2">
    <source>
        <dbReference type="Proteomes" id="UP000799755"/>
    </source>
</evidence>
<proteinExistence type="predicted"/>
<dbReference type="Proteomes" id="UP000799755">
    <property type="component" value="Unassembled WGS sequence"/>
</dbReference>
<sequence>MMNLFKKSAHPNTSATQAGVGLDMGRNNELYATDGPTGIRVVADSSNAVVDIVFVHGLTGNREKTWTHDNGIFWPAALLSEDFPCARIMTFGYDADVVRFWTIASSNRLDDHGKSLAYALLDQRGQVGQRPIIFIAHSLGGLVCEEALNLSSKRPDLESILSSSLGIIFMGSPHGGSYLARWGTTVANYVNTFRGTNREILNTLQPGASDLQRTEEDFQHMLRRDTIKLKVYCFYEALKMNDTVGKIVERESAILPAYENFSINANHRNMTKVTGRADVGYGQVRSVLERWMREYQGGRSEVDEPTGASKIDGSGCGEASYYGPVFNGPISGRYVIPGTHVTGGTANFNFPR</sequence>
<dbReference type="EMBL" id="MU003493">
    <property type="protein sequence ID" value="KAF2477229.1"/>
    <property type="molecule type" value="Genomic_DNA"/>
</dbReference>
<evidence type="ECO:0000313" key="1">
    <source>
        <dbReference type="EMBL" id="KAF2477229.1"/>
    </source>
</evidence>
<gene>
    <name evidence="1" type="ORF">BDR25DRAFT_276969</name>
</gene>
<protein>
    <submittedName>
        <fullName evidence="1">Uncharacterized protein</fullName>
    </submittedName>
</protein>
<keyword evidence="2" id="KW-1185">Reference proteome</keyword>
<organism evidence="1 2">
    <name type="scientific">Lindgomyces ingoldianus</name>
    <dbReference type="NCBI Taxonomy" id="673940"/>
    <lineage>
        <taxon>Eukaryota</taxon>
        <taxon>Fungi</taxon>
        <taxon>Dikarya</taxon>
        <taxon>Ascomycota</taxon>
        <taxon>Pezizomycotina</taxon>
        <taxon>Dothideomycetes</taxon>
        <taxon>Pleosporomycetidae</taxon>
        <taxon>Pleosporales</taxon>
        <taxon>Lindgomycetaceae</taxon>
        <taxon>Lindgomyces</taxon>
    </lineage>
</organism>